<dbReference type="InterPro" id="IPR002035">
    <property type="entry name" value="VWF_A"/>
</dbReference>
<dbReference type="SUPFAM" id="SSF53300">
    <property type="entry name" value="vWA-like"/>
    <property type="match status" value="1"/>
</dbReference>
<sequence>MEKSFHNFATTIQKPTGQVCTLLVVDVSPSMEASDYPPSRLMAAIAAIIDLLGIKLERHPDDYVGIVKFSGSASIVQPPLPVGSQYEVLKRAALNGLTVGGYTNIAAGLKCAADALSQHCPVPDRKGGAIKEFFLGSDQGAAPGGVSELKSGIQGHIILLTDGDHNCPGFPRDWGGRLKDSGVVIDCIGIGGSSSDVNECLLKDIASIDESGRPRYRFIDDRDALLMEFREMAKAGYLRKA</sequence>
<dbReference type="InterPro" id="IPR051266">
    <property type="entry name" value="CLCR"/>
</dbReference>
<dbReference type="Gene3D" id="3.40.50.410">
    <property type="entry name" value="von Willebrand factor, type A domain"/>
    <property type="match status" value="1"/>
</dbReference>
<dbReference type="AlphaFoldDB" id="A0A6C2U7E3"/>
<evidence type="ECO:0000313" key="2">
    <source>
        <dbReference type="EMBL" id="VGO16002.1"/>
    </source>
</evidence>
<proteinExistence type="predicted"/>
<name>A0A6C2U7E3_PONDE</name>
<reference evidence="2 3" key="1">
    <citation type="submission" date="2019-04" db="EMBL/GenBank/DDBJ databases">
        <authorList>
            <person name="Van Vliet M D."/>
        </authorList>
    </citation>
    <scope>NUCLEOTIDE SEQUENCE [LARGE SCALE GENOMIC DNA]</scope>
    <source>
        <strain evidence="2 3">F1</strain>
    </source>
</reference>
<organism evidence="2 3">
    <name type="scientific">Pontiella desulfatans</name>
    <dbReference type="NCBI Taxonomy" id="2750659"/>
    <lineage>
        <taxon>Bacteria</taxon>
        <taxon>Pseudomonadati</taxon>
        <taxon>Kiritimatiellota</taxon>
        <taxon>Kiritimatiellia</taxon>
        <taxon>Kiritimatiellales</taxon>
        <taxon>Pontiellaceae</taxon>
        <taxon>Pontiella</taxon>
    </lineage>
</organism>
<protein>
    <recommendedName>
        <fullName evidence="1">VWFA domain-containing protein</fullName>
    </recommendedName>
</protein>
<gene>
    <name evidence="2" type="ORF">PDESU_04591</name>
</gene>
<accession>A0A6C2U7E3</accession>
<dbReference type="CDD" id="cd00198">
    <property type="entry name" value="vWFA"/>
    <property type="match status" value="1"/>
</dbReference>
<keyword evidence="3" id="KW-1185">Reference proteome</keyword>
<dbReference type="RefSeq" id="WP_136081563.1">
    <property type="nucleotide sequence ID" value="NZ_CAAHFG010000003.1"/>
</dbReference>
<dbReference type="Pfam" id="PF13519">
    <property type="entry name" value="VWA_2"/>
    <property type="match status" value="1"/>
</dbReference>
<evidence type="ECO:0000259" key="1">
    <source>
        <dbReference type="PROSITE" id="PS50234"/>
    </source>
</evidence>
<feature type="domain" description="VWFA" evidence="1">
    <location>
        <begin position="20"/>
        <end position="233"/>
    </location>
</feature>
<dbReference type="InterPro" id="IPR036465">
    <property type="entry name" value="vWFA_dom_sf"/>
</dbReference>
<evidence type="ECO:0000313" key="3">
    <source>
        <dbReference type="Proteomes" id="UP000366872"/>
    </source>
</evidence>
<dbReference type="EMBL" id="CAAHFG010000003">
    <property type="protein sequence ID" value="VGO16002.1"/>
    <property type="molecule type" value="Genomic_DNA"/>
</dbReference>
<dbReference type="PANTHER" id="PTHR10579">
    <property type="entry name" value="CALCIUM-ACTIVATED CHLORIDE CHANNEL REGULATOR"/>
    <property type="match status" value="1"/>
</dbReference>
<dbReference type="SMART" id="SM00327">
    <property type="entry name" value="VWA"/>
    <property type="match status" value="1"/>
</dbReference>
<dbReference type="Proteomes" id="UP000366872">
    <property type="component" value="Unassembled WGS sequence"/>
</dbReference>
<dbReference type="PROSITE" id="PS50234">
    <property type="entry name" value="VWFA"/>
    <property type="match status" value="1"/>
</dbReference>
<dbReference type="PANTHER" id="PTHR10579:SF177">
    <property type="entry name" value="CALCIUM-ACTIVATED CHLORIDE CHANNEL REGULATOR 4-LIKE PROTEIN"/>
    <property type="match status" value="1"/>
</dbReference>